<accession>A0ABV7LDQ5</accession>
<reference evidence="4" key="1">
    <citation type="journal article" date="2019" name="Int. J. Syst. Evol. Microbiol.">
        <title>The Global Catalogue of Microorganisms (GCM) 10K type strain sequencing project: providing services to taxonomists for standard genome sequencing and annotation.</title>
        <authorList>
            <consortium name="The Broad Institute Genomics Platform"/>
            <consortium name="The Broad Institute Genome Sequencing Center for Infectious Disease"/>
            <person name="Wu L."/>
            <person name="Ma J."/>
        </authorList>
    </citation>
    <scope>NUCLEOTIDE SEQUENCE [LARGE SCALE GENOMIC DNA]</scope>
    <source>
        <strain evidence="4">CCM 7941</strain>
    </source>
</reference>
<proteinExistence type="predicted"/>
<evidence type="ECO:0000313" key="3">
    <source>
        <dbReference type="EMBL" id="MFC3265976.1"/>
    </source>
</evidence>
<dbReference type="EMBL" id="JBHRUV010000028">
    <property type="protein sequence ID" value="MFC3265976.1"/>
    <property type="molecule type" value="Genomic_DNA"/>
</dbReference>
<evidence type="ECO:0000256" key="1">
    <source>
        <dbReference type="SAM" id="MobiDB-lite"/>
    </source>
</evidence>
<dbReference type="SUPFAM" id="SSF69737">
    <property type="entry name" value="Urease metallochaperone UreE, C-terminal domain"/>
    <property type="match status" value="1"/>
</dbReference>
<sequence length="237" mass="24953">MSRAIALTRRPAVKAERVVATVTLDHRARALGGAAARLTADNGLEVEIALPAPVVAGDGDALKLEDGGLVLVRAAPERVLEVRAENPARLLRAALLAGGAHAGAEAAADALYLQADDALAEAIRGLGCAVTPVERPFSPERLAVHDCCGHHHHHHDHGHHHPGHGHDHGHGCGCDHHHHGHGHEHGRHDHDHGGHDHSHAHAHGHGHDDAHAARHGHDHGCGCGCDHHGHGHSHDHK</sequence>
<protein>
    <submittedName>
        <fullName evidence="3">Urease accessory protein UreE</fullName>
    </submittedName>
</protein>
<gene>
    <name evidence="3" type="ORF">ACFOEX_06385</name>
</gene>
<dbReference type="InterPro" id="IPR004029">
    <property type="entry name" value="UreE_N"/>
</dbReference>
<feature type="compositionally biased region" description="Basic and acidic residues" evidence="1">
    <location>
        <begin position="186"/>
        <end position="212"/>
    </location>
</feature>
<evidence type="ECO:0000313" key="4">
    <source>
        <dbReference type="Proteomes" id="UP001595536"/>
    </source>
</evidence>
<comment type="caution">
    <text evidence="3">The sequence shown here is derived from an EMBL/GenBank/DDBJ whole genome shotgun (WGS) entry which is preliminary data.</text>
</comment>
<dbReference type="Gene3D" id="3.30.70.790">
    <property type="entry name" value="UreE, C-terminal domain"/>
    <property type="match status" value="1"/>
</dbReference>
<evidence type="ECO:0000259" key="2">
    <source>
        <dbReference type="SMART" id="SM00988"/>
    </source>
</evidence>
<feature type="domain" description="UreE urease accessory N-terminal" evidence="2">
    <location>
        <begin position="4"/>
        <end position="70"/>
    </location>
</feature>
<dbReference type="InterPro" id="IPR036118">
    <property type="entry name" value="UreE_N_sf"/>
</dbReference>
<dbReference type="SUPFAM" id="SSF69287">
    <property type="entry name" value="Urease metallochaperone UreE, N-terminal domain"/>
    <property type="match status" value="1"/>
</dbReference>
<feature type="compositionally biased region" description="Basic and acidic residues" evidence="1">
    <location>
        <begin position="164"/>
        <end position="175"/>
    </location>
</feature>
<organism evidence="3 4">
    <name type="scientific">Camelimonas abortus</name>
    <dbReference type="NCBI Taxonomy" id="1017184"/>
    <lineage>
        <taxon>Bacteria</taxon>
        <taxon>Pseudomonadati</taxon>
        <taxon>Pseudomonadota</taxon>
        <taxon>Alphaproteobacteria</taxon>
        <taxon>Hyphomicrobiales</taxon>
        <taxon>Chelatococcaceae</taxon>
        <taxon>Camelimonas</taxon>
    </lineage>
</organism>
<keyword evidence="4" id="KW-1185">Reference proteome</keyword>
<name>A0ABV7LDQ5_9HYPH</name>
<dbReference type="RefSeq" id="WP_376829257.1">
    <property type="nucleotide sequence ID" value="NZ_JBHLWR010000006.1"/>
</dbReference>
<dbReference type="SMART" id="SM00988">
    <property type="entry name" value="UreE_N"/>
    <property type="match status" value="1"/>
</dbReference>
<feature type="compositionally biased region" description="Basic residues" evidence="1">
    <location>
        <begin position="150"/>
        <end position="163"/>
    </location>
</feature>
<feature type="compositionally biased region" description="Basic residues" evidence="1">
    <location>
        <begin position="176"/>
        <end position="185"/>
    </location>
</feature>
<dbReference type="Proteomes" id="UP001595536">
    <property type="component" value="Unassembled WGS sequence"/>
</dbReference>
<dbReference type="Gene3D" id="2.60.260.20">
    <property type="entry name" value="Urease metallochaperone UreE, N-terminal domain"/>
    <property type="match status" value="1"/>
</dbReference>
<feature type="region of interest" description="Disordered" evidence="1">
    <location>
        <begin position="149"/>
        <end position="213"/>
    </location>
</feature>